<evidence type="ECO:0000313" key="3">
    <source>
        <dbReference type="Proteomes" id="UP001302349"/>
    </source>
</evidence>
<dbReference type="RefSeq" id="WP_317489812.1">
    <property type="nucleotide sequence ID" value="NZ_CP136051.1"/>
</dbReference>
<feature type="transmembrane region" description="Helical" evidence="1">
    <location>
        <begin position="6"/>
        <end position="24"/>
    </location>
</feature>
<keyword evidence="1" id="KW-1133">Transmembrane helix</keyword>
<organism evidence="2 3">
    <name type="scientific">Imperialibacter roseus</name>
    <dbReference type="NCBI Taxonomy" id="1324217"/>
    <lineage>
        <taxon>Bacteria</taxon>
        <taxon>Pseudomonadati</taxon>
        <taxon>Bacteroidota</taxon>
        <taxon>Cytophagia</taxon>
        <taxon>Cytophagales</taxon>
        <taxon>Flammeovirgaceae</taxon>
        <taxon>Imperialibacter</taxon>
    </lineage>
</organism>
<keyword evidence="3" id="KW-1185">Reference proteome</keyword>
<evidence type="ECO:0000313" key="2">
    <source>
        <dbReference type="EMBL" id="WOK07125.1"/>
    </source>
</evidence>
<gene>
    <name evidence="2" type="ORF">RT717_00630</name>
</gene>
<keyword evidence="1" id="KW-0472">Membrane</keyword>
<protein>
    <submittedName>
        <fullName evidence="2">Uncharacterized protein</fullName>
    </submittedName>
</protein>
<reference evidence="2 3" key="1">
    <citation type="journal article" date="2023" name="Microbiol. Resour. Announc.">
        <title>Complete Genome Sequence of Imperialibacter roseus strain P4T.</title>
        <authorList>
            <person name="Tizabi D.R."/>
            <person name="Bachvaroff T."/>
            <person name="Hill R.T."/>
        </authorList>
    </citation>
    <scope>NUCLEOTIDE SEQUENCE [LARGE SCALE GENOMIC DNA]</scope>
    <source>
        <strain evidence="2 3">P4T</strain>
    </source>
</reference>
<keyword evidence="1" id="KW-0812">Transmembrane</keyword>
<name>A0ABZ0IQ54_9BACT</name>
<proteinExistence type="predicted"/>
<accession>A0ABZ0IQ54</accession>
<sequence length="165" mass="18413">MESQEIIMYVVIIIACVAPVVWFARTASSKSRLILKSIKVVTGKLPAQYDVWTDRGMAFDAANHRLVFVNNSQPEVITQVIQSDEIIDAHVLVNGKKAADSKKTIDPANVNTIVLQLICSSKDNGEILLTFFDVSSDGPFHANIHYQLARKWKKTILERPVLNHA</sequence>
<dbReference type="Proteomes" id="UP001302349">
    <property type="component" value="Chromosome"/>
</dbReference>
<evidence type="ECO:0000256" key="1">
    <source>
        <dbReference type="SAM" id="Phobius"/>
    </source>
</evidence>
<dbReference type="EMBL" id="CP136051">
    <property type="protein sequence ID" value="WOK07125.1"/>
    <property type="molecule type" value="Genomic_DNA"/>
</dbReference>